<feature type="domain" description="S1 motif" evidence="2">
    <location>
        <begin position="107"/>
        <end position="185"/>
    </location>
</feature>
<dbReference type="CDD" id="cd04465">
    <property type="entry name" value="S1_RPS1_repeat_ec2_hs2"/>
    <property type="match status" value="1"/>
</dbReference>
<dbReference type="GO" id="GO:0003676">
    <property type="term" value="F:nucleic acid binding"/>
    <property type="evidence" value="ECO:0007669"/>
    <property type="project" value="InterPro"/>
</dbReference>
<sequence>MVKKTSKKFAELLRDKKTDLIFRRGDEISGKVILLSRSKILIDLQGIATGIVVGRELLNSPADLKVNDKIKATVYDAEDEEGNVILSFRGRREDGGWSGFDNSAELGKLIKVKVTEANRGGLLVIAGKTTGFLPVSQLSPKHYPRVEGGDKEKILSKLREFIGEELEVKIININRDNKDIIFSERAAKTETDKAKLKTLKVGDTVEGEISGVVDFGLFIHFDDLEGLIHISEVSWDRVEDIHKDYHVGDKIKAKVIEISDGRISLSIKQKQKDPWIEKIKKYKIGEKVEGVVKRLTPFGAFIELKNGIEGLIHISEISDERISDPADILKLGDEIKAKIISMEPEEHKIGLSIKTLGKKKKLEKKSAAGLEQIEFLSAVTIKKLKNAGFDSLKKIAKAEAADLKKIEGIGEAKAKKILSLAKKAK</sequence>
<dbReference type="Pfam" id="PF14520">
    <property type="entry name" value="HHH_5"/>
    <property type="match status" value="1"/>
</dbReference>
<dbReference type="PRINTS" id="PR00681">
    <property type="entry name" value="RIBOSOMALS1"/>
</dbReference>
<evidence type="ECO:0000259" key="2">
    <source>
        <dbReference type="PROSITE" id="PS50126"/>
    </source>
</evidence>
<dbReference type="EMBL" id="VMGH01000058">
    <property type="protein sequence ID" value="TSC90781.1"/>
    <property type="molecule type" value="Genomic_DNA"/>
</dbReference>
<dbReference type="GO" id="GO:0000166">
    <property type="term" value="F:nucleotide binding"/>
    <property type="evidence" value="ECO:0007669"/>
    <property type="project" value="InterPro"/>
</dbReference>
<dbReference type="InterPro" id="IPR010995">
    <property type="entry name" value="DNA_repair_Rad51/TF_NusA_a-hlx"/>
</dbReference>
<evidence type="ECO:0000313" key="3">
    <source>
        <dbReference type="EMBL" id="TSC90781.1"/>
    </source>
</evidence>
<name>A0A554LD10_9BACT</name>
<protein>
    <submittedName>
        <fullName evidence="3">RNA binding S1 protein</fullName>
    </submittedName>
</protein>
<dbReference type="InterPro" id="IPR003029">
    <property type="entry name" value="S1_domain"/>
</dbReference>
<dbReference type="Gene3D" id="1.10.150.20">
    <property type="entry name" value="5' to 3' exonuclease, C-terminal subdomain"/>
    <property type="match status" value="1"/>
</dbReference>
<organism evidence="3 4">
    <name type="scientific">Candidatus Berkelbacteria bacterium Licking1014_96</name>
    <dbReference type="NCBI Taxonomy" id="2017149"/>
    <lineage>
        <taxon>Bacteria</taxon>
        <taxon>Candidatus Berkelbacteria</taxon>
    </lineage>
</organism>
<comment type="function">
    <text evidence="1">Binds mRNA; thus facilitating recognition of the initiation point. It is needed to translate mRNA with a short Shine-Dalgarno (SD) purine-rich sequence.</text>
</comment>
<dbReference type="PROSITE" id="PS50126">
    <property type="entry name" value="S1"/>
    <property type="match status" value="4"/>
</dbReference>
<dbReference type="SMART" id="SM00316">
    <property type="entry name" value="S1"/>
    <property type="match status" value="4"/>
</dbReference>
<accession>A0A554LD10</accession>
<comment type="caution">
    <text evidence="3">The sequence shown here is derived from an EMBL/GenBank/DDBJ whole genome shotgun (WGS) entry which is preliminary data.</text>
</comment>
<dbReference type="InterPro" id="IPR012340">
    <property type="entry name" value="NA-bd_OB-fold"/>
</dbReference>
<reference evidence="3 4" key="1">
    <citation type="submission" date="2017-07" db="EMBL/GenBank/DDBJ databases">
        <title>Mechanisms for carbon and nitrogen cycling indicate functional differentiation within the Candidate Phyla Radiation.</title>
        <authorList>
            <person name="Danczak R.E."/>
            <person name="Johnston M.D."/>
            <person name="Kenah C."/>
            <person name="Slattery M."/>
            <person name="Wrighton K.C."/>
            <person name="Wilkins M.J."/>
        </authorList>
    </citation>
    <scope>NUCLEOTIDE SEQUENCE [LARGE SCALE GENOMIC DNA]</scope>
    <source>
        <strain evidence="3">Licking1014_96</strain>
    </source>
</reference>
<dbReference type="PANTHER" id="PTHR47559">
    <property type="entry name" value="OS03G0844900 PROTEIN"/>
    <property type="match status" value="1"/>
</dbReference>
<dbReference type="AlphaFoldDB" id="A0A554LD10"/>
<dbReference type="Gene3D" id="2.40.50.140">
    <property type="entry name" value="Nucleic acid-binding proteins"/>
    <property type="match status" value="4"/>
</dbReference>
<evidence type="ECO:0000313" key="4">
    <source>
        <dbReference type="Proteomes" id="UP000318296"/>
    </source>
</evidence>
<dbReference type="Pfam" id="PF00575">
    <property type="entry name" value="S1"/>
    <property type="match status" value="3"/>
</dbReference>
<dbReference type="PANTHER" id="PTHR47559:SF1">
    <property type="entry name" value="OS03G0844900 PROTEIN"/>
    <property type="match status" value="1"/>
</dbReference>
<gene>
    <name evidence="3" type="ORF">CEN92_382</name>
</gene>
<dbReference type="InterPro" id="IPR052757">
    <property type="entry name" value="Ribosomal_protein_S1"/>
</dbReference>
<dbReference type="Proteomes" id="UP000318296">
    <property type="component" value="Unassembled WGS sequence"/>
</dbReference>
<feature type="domain" description="S1 motif" evidence="2">
    <location>
        <begin position="202"/>
        <end position="268"/>
    </location>
</feature>
<dbReference type="FunFam" id="2.40.50.140:FF:000103">
    <property type="entry name" value="protein RRP5 homolog"/>
    <property type="match status" value="1"/>
</dbReference>
<evidence type="ECO:0000256" key="1">
    <source>
        <dbReference type="ARBA" id="ARBA00025604"/>
    </source>
</evidence>
<proteinExistence type="predicted"/>
<dbReference type="SUPFAM" id="SSF47794">
    <property type="entry name" value="Rad51 N-terminal domain-like"/>
    <property type="match status" value="1"/>
</dbReference>
<dbReference type="InterPro" id="IPR035104">
    <property type="entry name" value="Ribosomal_protein_S1-like"/>
</dbReference>
<feature type="domain" description="S1 motif" evidence="2">
    <location>
        <begin position="25"/>
        <end position="89"/>
    </location>
</feature>
<dbReference type="SUPFAM" id="SSF50249">
    <property type="entry name" value="Nucleic acid-binding proteins"/>
    <property type="match status" value="4"/>
</dbReference>
<feature type="domain" description="S1 motif" evidence="2">
    <location>
        <begin position="285"/>
        <end position="354"/>
    </location>
</feature>